<protein>
    <submittedName>
        <fullName evidence="1">Uncharacterized protein</fullName>
    </submittedName>
</protein>
<dbReference type="STRING" id="1173020.Cha6605_5767"/>
<evidence type="ECO:0000313" key="1">
    <source>
        <dbReference type="EMBL" id="AFY96623.1"/>
    </source>
</evidence>
<accession>K9UPK8</accession>
<organism evidence="1 2">
    <name type="scientific">Chamaesiphon minutus (strain ATCC 27169 / PCC 6605)</name>
    <dbReference type="NCBI Taxonomy" id="1173020"/>
    <lineage>
        <taxon>Bacteria</taxon>
        <taxon>Bacillati</taxon>
        <taxon>Cyanobacteriota</taxon>
        <taxon>Cyanophyceae</taxon>
        <taxon>Gomontiellales</taxon>
        <taxon>Chamaesiphonaceae</taxon>
        <taxon>Chamaesiphon</taxon>
    </lineage>
</organism>
<proteinExistence type="predicted"/>
<dbReference type="AlphaFoldDB" id="K9UPK8"/>
<dbReference type="EMBL" id="CP003600">
    <property type="protein sequence ID" value="AFY96623.1"/>
    <property type="molecule type" value="Genomic_DNA"/>
</dbReference>
<gene>
    <name evidence="1" type="ORF">Cha6605_5767</name>
</gene>
<dbReference type="Proteomes" id="UP000010366">
    <property type="component" value="Chromosome"/>
</dbReference>
<dbReference type="HOGENOM" id="CLU_3326224_0_0_3"/>
<reference evidence="1 2" key="1">
    <citation type="submission" date="2012-05" db="EMBL/GenBank/DDBJ databases">
        <title>Finished chromosome of genome of Chamaesiphon sp. PCC 6605.</title>
        <authorList>
            <consortium name="US DOE Joint Genome Institute"/>
            <person name="Gugger M."/>
            <person name="Coursin T."/>
            <person name="Rippka R."/>
            <person name="Tandeau De Marsac N."/>
            <person name="Huntemann M."/>
            <person name="Wei C.-L."/>
            <person name="Han J."/>
            <person name="Detter J.C."/>
            <person name="Han C."/>
            <person name="Tapia R."/>
            <person name="Chen A."/>
            <person name="Kyrpides N."/>
            <person name="Mavromatis K."/>
            <person name="Markowitz V."/>
            <person name="Szeto E."/>
            <person name="Ivanova N."/>
            <person name="Pagani I."/>
            <person name="Pati A."/>
            <person name="Goodwin L."/>
            <person name="Nordberg H.P."/>
            <person name="Cantor M.N."/>
            <person name="Hua S.X."/>
            <person name="Woyke T."/>
            <person name="Kerfeld C.A."/>
        </authorList>
    </citation>
    <scope>NUCLEOTIDE SEQUENCE [LARGE SCALE GENOMIC DNA]</scope>
    <source>
        <strain evidence="2">ATCC 27169 / PCC 6605</strain>
    </source>
</reference>
<keyword evidence="2" id="KW-1185">Reference proteome</keyword>
<name>K9UPK8_CHAP6</name>
<sequence length="38" mass="4212">MDWGLGIADCGLWIETRFPSFPILSVLAFLSNTNLKGK</sequence>
<evidence type="ECO:0000313" key="2">
    <source>
        <dbReference type="Proteomes" id="UP000010366"/>
    </source>
</evidence>
<dbReference type="KEGG" id="cmp:Cha6605_5767"/>